<comment type="caution">
    <text evidence="9">The sequence shown here is derived from an EMBL/GenBank/DDBJ whole genome shotgun (WGS) entry which is preliminary data.</text>
</comment>
<organism evidence="9 10">
    <name type="scientific">Acrocarpospora macrocephala</name>
    <dbReference type="NCBI Taxonomy" id="150177"/>
    <lineage>
        <taxon>Bacteria</taxon>
        <taxon>Bacillati</taxon>
        <taxon>Actinomycetota</taxon>
        <taxon>Actinomycetes</taxon>
        <taxon>Streptosporangiales</taxon>
        <taxon>Streptosporangiaceae</taxon>
        <taxon>Acrocarpospora</taxon>
    </lineage>
</organism>
<dbReference type="PROSITE" id="PS51755">
    <property type="entry name" value="OMPR_PHOB"/>
    <property type="match status" value="1"/>
</dbReference>
<dbReference type="AlphaFoldDB" id="A0A5M3WV49"/>
<keyword evidence="4 6" id="KW-0238">DNA-binding</keyword>
<dbReference type="Gene3D" id="1.10.10.10">
    <property type="entry name" value="Winged helix-like DNA-binding domain superfamily/Winged helix DNA-binding domain"/>
    <property type="match status" value="1"/>
</dbReference>
<evidence type="ECO:0000259" key="8">
    <source>
        <dbReference type="PROSITE" id="PS51755"/>
    </source>
</evidence>
<dbReference type="EMBL" id="BLAE01000033">
    <property type="protein sequence ID" value="GES11869.1"/>
    <property type="molecule type" value="Genomic_DNA"/>
</dbReference>
<feature type="compositionally biased region" description="Pro residues" evidence="7">
    <location>
        <begin position="252"/>
        <end position="271"/>
    </location>
</feature>
<dbReference type="Gene3D" id="3.40.50.300">
    <property type="entry name" value="P-loop containing nucleotide triphosphate hydrolases"/>
    <property type="match status" value="1"/>
</dbReference>
<dbReference type="InterPro" id="IPR002182">
    <property type="entry name" value="NB-ARC"/>
</dbReference>
<keyword evidence="5" id="KW-0804">Transcription</keyword>
<comment type="similarity">
    <text evidence="1">Belongs to the AfsR/DnrI/RedD regulatory family.</text>
</comment>
<feature type="domain" description="OmpR/PhoB-type" evidence="8">
    <location>
        <begin position="1"/>
        <end position="98"/>
    </location>
</feature>
<evidence type="ECO:0000256" key="4">
    <source>
        <dbReference type="ARBA" id="ARBA00023125"/>
    </source>
</evidence>
<dbReference type="SMART" id="SM00862">
    <property type="entry name" value="Trans_reg_C"/>
    <property type="match status" value="1"/>
</dbReference>
<dbReference type="InterPro" id="IPR011990">
    <property type="entry name" value="TPR-like_helical_dom_sf"/>
</dbReference>
<feature type="region of interest" description="Disordered" evidence="7">
    <location>
        <begin position="249"/>
        <end position="279"/>
    </location>
</feature>
<dbReference type="GO" id="GO:0003677">
    <property type="term" value="F:DNA binding"/>
    <property type="evidence" value="ECO:0007669"/>
    <property type="project" value="UniProtKB-UniRule"/>
</dbReference>
<dbReference type="InterPro" id="IPR027417">
    <property type="entry name" value="P-loop_NTPase"/>
</dbReference>
<evidence type="ECO:0000256" key="5">
    <source>
        <dbReference type="ARBA" id="ARBA00023163"/>
    </source>
</evidence>
<dbReference type="Gene3D" id="1.25.40.10">
    <property type="entry name" value="Tetratricopeptide repeat domain"/>
    <property type="match status" value="1"/>
</dbReference>
<reference evidence="9 10" key="1">
    <citation type="submission" date="2019-10" db="EMBL/GenBank/DDBJ databases">
        <title>Whole genome shotgun sequence of Acrocarpospora macrocephala NBRC 16266.</title>
        <authorList>
            <person name="Ichikawa N."/>
            <person name="Kimura A."/>
            <person name="Kitahashi Y."/>
            <person name="Komaki H."/>
            <person name="Oguchi A."/>
        </authorList>
    </citation>
    <scope>NUCLEOTIDE SEQUENCE [LARGE SCALE GENOMIC DNA]</scope>
    <source>
        <strain evidence="9 10">NBRC 16266</strain>
    </source>
</reference>
<dbReference type="Gene3D" id="1.10.8.430">
    <property type="entry name" value="Helical domain of apoptotic protease-activating factors"/>
    <property type="match status" value="1"/>
</dbReference>
<dbReference type="SUPFAM" id="SSF46894">
    <property type="entry name" value="C-terminal effector domain of the bipartite response regulators"/>
    <property type="match status" value="1"/>
</dbReference>
<sequence length="630" mass="68164">MRQLEFHTLGPLEISVDGRACSPGGNTQRGLLAILLLNANQVVPVREIIDELWDEPPETALGQIQTRVWRLRVLLNGSGGKTDGSPLVTRPGGYMLRADQEALDFARFGAGVDSARAMLASGRVEAAVRVLEDALTLWRGPAFSDVDLATVRTAAATLEELRLAAIEEQVDAGLTLGRHRRLVPELQVLVERHPLNERLRGQLMLALYRSQRQAEALEIYRDGHRRLVELGVEPRAQLQDLHQAILTSAPQLDPPRTVPAPARPAPAPPSPQGRRELPPDLADFTGRADTIDALTRFLSGSAAHAGLAVAAITGRAGTGKTALAVHVAHLLADAFTDGQFFVDLRGLDRQPVAPATVLARLLHRLGVEDGDVPADEAERCALYRARMAGRRVLLVLDDIRGEAQIRPLLPAGYGSAVIVTSRRRVCGVPNARAFDLDVLAESEAVDLLSRAAGPERAAARADARRIADLCGRLPLALRVAGARLSGRPHWRLSRLADLLEHERGRLDALSAGGLKVRASLALSYESLDAPAARLFRLLGTLAAPTFAGWVAGPLLGETGAHPEELMETLAEARLIDVAGVEDCGTVRYRMHVLFRLYARERAEAEEPPGELDAALRRLAGRAVREGEEWV</sequence>
<dbReference type="Pfam" id="PF00931">
    <property type="entry name" value="NB-ARC"/>
    <property type="match status" value="1"/>
</dbReference>
<evidence type="ECO:0000256" key="1">
    <source>
        <dbReference type="ARBA" id="ARBA00005820"/>
    </source>
</evidence>
<dbReference type="PANTHER" id="PTHR35807:SF1">
    <property type="entry name" value="TRANSCRIPTIONAL REGULATOR REDD"/>
    <property type="match status" value="1"/>
</dbReference>
<dbReference type="InterPro" id="IPR001867">
    <property type="entry name" value="OmpR/PhoB-type_DNA-bd"/>
</dbReference>
<dbReference type="InterPro" id="IPR036388">
    <property type="entry name" value="WH-like_DNA-bd_sf"/>
</dbReference>
<dbReference type="PRINTS" id="PR00364">
    <property type="entry name" value="DISEASERSIST"/>
</dbReference>
<feature type="DNA-binding region" description="OmpR/PhoB-type" evidence="6">
    <location>
        <begin position="1"/>
        <end position="98"/>
    </location>
</feature>
<keyword evidence="3" id="KW-0805">Transcription regulation</keyword>
<name>A0A5M3WV49_9ACTN</name>
<dbReference type="InterPro" id="IPR016032">
    <property type="entry name" value="Sig_transdc_resp-reg_C-effctor"/>
</dbReference>
<evidence type="ECO:0000313" key="9">
    <source>
        <dbReference type="EMBL" id="GES11869.1"/>
    </source>
</evidence>
<dbReference type="GO" id="GO:0006355">
    <property type="term" value="P:regulation of DNA-templated transcription"/>
    <property type="evidence" value="ECO:0007669"/>
    <property type="project" value="InterPro"/>
</dbReference>
<evidence type="ECO:0000313" key="10">
    <source>
        <dbReference type="Proteomes" id="UP000331127"/>
    </source>
</evidence>
<evidence type="ECO:0000256" key="2">
    <source>
        <dbReference type="ARBA" id="ARBA00022737"/>
    </source>
</evidence>
<gene>
    <name evidence="9" type="ORF">Amac_054660</name>
</gene>
<dbReference type="InterPro" id="IPR042197">
    <property type="entry name" value="Apaf_helical"/>
</dbReference>
<dbReference type="InterPro" id="IPR051677">
    <property type="entry name" value="AfsR-DnrI-RedD_regulator"/>
</dbReference>
<dbReference type="GO" id="GO:0043531">
    <property type="term" value="F:ADP binding"/>
    <property type="evidence" value="ECO:0007669"/>
    <property type="project" value="InterPro"/>
</dbReference>
<protein>
    <recommendedName>
        <fullName evidence="8">OmpR/PhoB-type domain-containing protein</fullName>
    </recommendedName>
</protein>
<dbReference type="SMART" id="SM01043">
    <property type="entry name" value="BTAD"/>
    <property type="match status" value="1"/>
</dbReference>
<dbReference type="CDD" id="cd15831">
    <property type="entry name" value="BTAD"/>
    <property type="match status" value="1"/>
</dbReference>
<evidence type="ECO:0000256" key="3">
    <source>
        <dbReference type="ARBA" id="ARBA00023015"/>
    </source>
</evidence>
<dbReference type="GO" id="GO:0000160">
    <property type="term" value="P:phosphorelay signal transduction system"/>
    <property type="evidence" value="ECO:0007669"/>
    <property type="project" value="InterPro"/>
</dbReference>
<dbReference type="Pfam" id="PF00486">
    <property type="entry name" value="Trans_reg_C"/>
    <property type="match status" value="1"/>
</dbReference>
<dbReference type="SUPFAM" id="SSF48452">
    <property type="entry name" value="TPR-like"/>
    <property type="match status" value="1"/>
</dbReference>
<dbReference type="InterPro" id="IPR005158">
    <property type="entry name" value="BTAD"/>
</dbReference>
<dbReference type="PANTHER" id="PTHR35807">
    <property type="entry name" value="TRANSCRIPTIONAL REGULATOR REDD-RELATED"/>
    <property type="match status" value="1"/>
</dbReference>
<evidence type="ECO:0000256" key="6">
    <source>
        <dbReference type="PROSITE-ProRule" id="PRU01091"/>
    </source>
</evidence>
<evidence type="ECO:0000256" key="7">
    <source>
        <dbReference type="SAM" id="MobiDB-lite"/>
    </source>
</evidence>
<keyword evidence="10" id="KW-1185">Reference proteome</keyword>
<accession>A0A5M3WV49</accession>
<proteinExistence type="inferred from homology"/>
<dbReference type="Pfam" id="PF03704">
    <property type="entry name" value="BTAD"/>
    <property type="match status" value="1"/>
</dbReference>
<keyword evidence="2" id="KW-0677">Repeat</keyword>
<dbReference type="SUPFAM" id="SSF52540">
    <property type="entry name" value="P-loop containing nucleoside triphosphate hydrolases"/>
    <property type="match status" value="1"/>
</dbReference>
<dbReference type="Proteomes" id="UP000331127">
    <property type="component" value="Unassembled WGS sequence"/>
</dbReference>